<dbReference type="GO" id="GO:0043161">
    <property type="term" value="P:proteasome-mediated ubiquitin-dependent protein catabolic process"/>
    <property type="evidence" value="ECO:0007669"/>
    <property type="project" value="InterPro"/>
</dbReference>
<gene>
    <name evidence="5" type="primary">LOC110729663</name>
</gene>
<sequence length="306" mass="32006">MVTEDSVMLVIRASRPNFRNNHDKLAFAVHSSFLAAGYVLTATGPPAFAENSLSSSSSNDEVGIDHWNEVENGYAFVYKNPKKGDKKVLVKCLVMGDKLMVDALSDGASEPVHLGISVDDYVTETAVSDYPAQYKNLGKLVSSLESNVLSKLDGSSPGGSVSAPSRLLADEEANRYPDGSTGSQDPQTGFVVPPVSPFGGSDLYPGPGAGMYPSRGDFGGGSMLIGPEDPRWLGDRGGFPGISGGPGGLGIPPGARYDPYGPPGVPGFEPDRFGRFPRGPNPGRGGRRGGIHPDIEQPGSGGFDYI</sequence>
<dbReference type="KEGG" id="cqi:110729663"/>
<dbReference type="GO" id="GO:0004866">
    <property type="term" value="F:endopeptidase inhibitor activity"/>
    <property type="evidence" value="ECO:0007669"/>
    <property type="project" value="InterPro"/>
</dbReference>
<comment type="similarity">
    <text evidence="1">Belongs to the proteasome inhibitor PI31 family.</text>
</comment>
<evidence type="ECO:0000313" key="5">
    <source>
        <dbReference type="EnsemblPlants" id="AUR62021188-RA:cds"/>
    </source>
</evidence>
<dbReference type="OMA" id="PFGFPDI"/>
<dbReference type="PANTHER" id="PTHR13266:SF1">
    <property type="entry name" value="PROTEASOME INHIBITOR PI31 SUBUNIT"/>
    <property type="match status" value="1"/>
</dbReference>
<dbReference type="GO" id="GO:0000502">
    <property type="term" value="C:proteasome complex"/>
    <property type="evidence" value="ECO:0007669"/>
    <property type="project" value="UniProtKB-KW"/>
</dbReference>
<dbReference type="Gramene" id="AUR62021188-RA">
    <property type="protein sequence ID" value="AUR62021188-RA:cds"/>
    <property type="gene ID" value="AUR62021188"/>
</dbReference>
<dbReference type="PANTHER" id="PTHR13266">
    <property type="entry name" value="PROTEASOME INHIBITOR"/>
    <property type="match status" value="1"/>
</dbReference>
<evidence type="ECO:0000313" key="6">
    <source>
        <dbReference type="Proteomes" id="UP000596660"/>
    </source>
</evidence>
<dbReference type="Pfam" id="PF11566">
    <property type="entry name" value="PI31_Prot_N"/>
    <property type="match status" value="1"/>
</dbReference>
<dbReference type="InterPro" id="IPR021625">
    <property type="entry name" value="PI31_Prot_N"/>
</dbReference>
<dbReference type="InterPro" id="IPR045128">
    <property type="entry name" value="PI31-like"/>
</dbReference>
<reference evidence="5" key="1">
    <citation type="journal article" date="2017" name="Nature">
        <title>The genome of Chenopodium quinoa.</title>
        <authorList>
            <person name="Jarvis D.E."/>
            <person name="Ho Y.S."/>
            <person name="Lightfoot D.J."/>
            <person name="Schmoeckel S.M."/>
            <person name="Li B."/>
            <person name="Borm T.J.A."/>
            <person name="Ohyanagi H."/>
            <person name="Mineta K."/>
            <person name="Michell C.T."/>
            <person name="Saber N."/>
            <person name="Kharbatia N.M."/>
            <person name="Rupper R.R."/>
            <person name="Sharp A.R."/>
            <person name="Dally N."/>
            <person name="Boughton B.A."/>
            <person name="Woo Y.H."/>
            <person name="Gao G."/>
            <person name="Schijlen E.G.W.M."/>
            <person name="Guo X."/>
            <person name="Momin A.A."/>
            <person name="Negrao S."/>
            <person name="Al-Babili S."/>
            <person name="Gehring C."/>
            <person name="Roessner U."/>
            <person name="Jung C."/>
            <person name="Murphy K."/>
            <person name="Arold S.T."/>
            <person name="Gojobori T."/>
            <person name="van der Linden C.G."/>
            <person name="van Loo E.N."/>
            <person name="Jellen E.N."/>
            <person name="Maughan P.J."/>
            <person name="Tester M."/>
        </authorList>
    </citation>
    <scope>NUCLEOTIDE SEQUENCE [LARGE SCALE GENOMIC DNA]</scope>
    <source>
        <strain evidence="5">cv. PI 614886</strain>
    </source>
</reference>
<dbReference type="EnsemblPlants" id="AUR62021188-RA">
    <property type="protein sequence ID" value="AUR62021188-RA:cds"/>
    <property type="gene ID" value="AUR62021188"/>
</dbReference>
<dbReference type="GO" id="GO:0070628">
    <property type="term" value="F:proteasome binding"/>
    <property type="evidence" value="ECO:0007669"/>
    <property type="project" value="InterPro"/>
</dbReference>
<dbReference type="Proteomes" id="UP000596660">
    <property type="component" value="Unplaced"/>
</dbReference>
<keyword evidence="6" id="KW-1185">Reference proteome</keyword>
<dbReference type="RefSeq" id="XP_021765125.1">
    <property type="nucleotide sequence ID" value="XM_021909433.1"/>
</dbReference>
<organism evidence="5 6">
    <name type="scientific">Chenopodium quinoa</name>
    <name type="common">Quinoa</name>
    <dbReference type="NCBI Taxonomy" id="63459"/>
    <lineage>
        <taxon>Eukaryota</taxon>
        <taxon>Viridiplantae</taxon>
        <taxon>Streptophyta</taxon>
        <taxon>Embryophyta</taxon>
        <taxon>Tracheophyta</taxon>
        <taxon>Spermatophyta</taxon>
        <taxon>Magnoliopsida</taxon>
        <taxon>eudicotyledons</taxon>
        <taxon>Gunneridae</taxon>
        <taxon>Pentapetalae</taxon>
        <taxon>Caryophyllales</taxon>
        <taxon>Chenopodiaceae</taxon>
        <taxon>Chenopodioideae</taxon>
        <taxon>Atripliceae</taxon>
        <taxon>Chenopodium</taxon>
    </lineage>
</organism>
<dbReference type="AlphaFoldDB" id="A0A803M0D7"/>
<name>A0A803M0D7_CHEQI</name>
<feature type="region of interest" description="Disordered" evidence="3">
    <location>
        <begin position="261"/>
        <end position="306"/>
    </location>
</feature>
<evidence type="ECO:0000256" key="3">
    <source>
        <dbReference type="SAM" id="MobiDB-lite"/>
    </source>
</evidence>
<proteinExistence type="inferred from homology"/>
<feature type="domain" description="PI31 proteasome regulator N-terminal" evidence="4">
    <location>
        <begin position="15"/>
        <end position="153"/>
    </location>
</feature>
<dbReference type="Gene3D" id="3.40.1000.30">
    <property type="match status" value="1"/>
</dbReference>
<dbReference type="OrthoDB" id="68090at2759"/>
<protein>
    <recommendedName>
        <fullName evidence="4">PI31 proteasome regulator N-terminal domain-containing protein</fullName>
    </recommendedName>
</protein>
<keyword evidence="2" id="KW-0647">Proteasome</keyword>
<dbReference type="GeneID" id="110729663"/>
<evidence type="ECO:0000259" key="4">
    <source>
        <dbReference type="Pfam" id="PF11566"/>
    </source>
</evidence>
<accession>A0A803M0D7</accession>
<evidence type="ECO:0000256" key="1">
    <source>
        <dbReference type="ARBA" id="ARBA00006405"/>
    </source>
</evidence>
<reference evidence="5" key="2">
    <citation type="submission" date="2021-03" db="UniProtKB">
        <authorList>
            <consortium name="EnsemblPlants"/>
        </authorList>
    </citation>
    <scope>IDENTIFICATION</scope>
</reference>
<evidence type="ECO:0000256" key="2">
    <source>
        <dbReference type="ARBA" id="ARBA00022942"/>
    </source>
</evidence>